<dbReference type="SUPFAM" id="SSF56796">
    <property type="entry name" value="Dehydroquinate synthase-like"/>
    <property type="match status" value="1"/>
</dbReference>
<name>A0A4V2J3Y6_9BACL</name>
<organism evidence="6 7">
    <name type="scientific">Paenibacillus thalictri</name>
    <dbReference type="NCBI Taxonomy" id="2527873"/>
    <lineage>
        <taxon>Bacteria</taxon>
        <taxon>Bacillati</taxon>
        <taxon>Bacillota</taxon>
        <taxon>Bacilli</taxon>
        <taxon>Bacillales</taxon>
        <taxon>Paenibacillaceae</taxon>
        <taxon>Paenibacillus</taxon>
    </lineage>
</organism>
<dbReference type="Proteomes" id="UP000293142">
    <property type="component" value="Unassembled WGS sequence"/>
</dbReference>
<dbReference type="FunFam" id="3.40.50.1970:FF:000003">
    <property type="entry name" value="Alcohol dehydrogenase, iron-containing"/>
    <property type="match status" value="1"/>
</dbReference>
<dbReference type="Pfam" id="PF25137">
    <property type="entry name" value="ADH_Fe_C"/>
    <property type="match status" value="1"/>
</dbReference>
<sequence length="384" mass="41442">MSVQQLITPKNIVYGRGSLDELGKTAARLGKQALIVSDPVMERLGLVERCERLLQAEAIRCVKYTGIGTEPTDLYVREALEICKQAQCDIIVAVGGGSCIDTAKAVGILATNDGSLHDYMPGKRRFEHGSIPVVAVPTTAGTGSEATKVTVITDTSTEVKLMIADPLLMPAVALVDPLLTLSCPPAVTAATGVDALCHAIEAYISRKSQPVTDMYALKAIDLISRNLTDAYANGQQVEARDAVALGSLLAGMAFSNASVALVHGMSRPIGALFHVPHGLSNAMLLPAVLEYSKQECTEKLIRIGRVLDERLESPEDTVGWIKRLCRQLQIVNMKQWGITPDVLELRLDKMAADALASGSPANNPRIPTHREIVELYRTAYDYHF</sequence>
<keyword evidence="7" id="KW-1185">Reference proteome</keyword>
<evidence type="ECO:0000256" key="3">
    <source>
        <dbReference type="ARBA" id="ARBA00023027"/>
    </source>
</evidence>
<evidence type="ECO:0000256" key="2">
    <source>
        <dbReference type="ARBA" id="ARBA00023002"/>
    </source>
</evidence>
<dbReference type="InterPro" id="IPR018211">
    <property type="entry name" value="ADH_Fe_CS"/>
</dbReference>
<dbReference type="PROSITE" id="PS00913">
    <property type="entry name" value="ADH_IRON_1"/>
    <property type="match status" value="1"/>
</dbReference>
<evidence type="ECO:0000259" key="4">
    <source>
        <dbReference type="Pfam" id="PF00465"/>
    </source>
</evidence>
<dbReference type="Gene3D" id="1.20.1090.10">
    <property type="entry name" value="Dehydroquinate synthase-like - alpha domain"/>
    <property type="match status" value="1"/>
</dbReference>
<dbReference type="CDD" id="cd08194">
    <property type="entry name" value="Fe-ADH-like"/>
    <property type="match status" value="1"/>
</dbReference>
<comment type="similarity">
    <text evidence="1">Belongs to the iron-containing alcohol dehydrogenase family.</text>
</comment>
<dbReference type="PANTHER" id="PTHR11496">
    <property type="entry name" value="ALCOHOL DEHYDROGENASE"/>
    <property type="match status" value="1"/>
</dbReference>
<keyword evidence="3" id="KW-0520">NAD</keyword>
<dbReference type="InterPro" id="IPR039697">
    <property type="entry name" value="Alcohol_dehydrogenase_Fe"/>
</dbReference>
<evidence type="ECO:0000313" key="6">
    <source>
        <dbReference type="EMBL" id="TBL76360.1"/>
    </source>
</evidence>
<accession>A0A4V2J3Y6</accession>
<dbReference type="GO" id="GO:0004022">
    <property type="term" value="F:alcohol dehydrogenase (NAD+) activity"/>
    <property type="evidence" value="ECO:0007669"/>
    <property type="project" value="TreeGrafter"/>
</dbReference>
<keyword evidence="2" id="KW-0560">Oxidoreductase</keyword>
<feature type="domain" description="Alcohol dehydrogenase iron-type/glycerol dehydrogenase GldA" evidence="4">
    <location>
        <begin position="9"/>
        <end position="177"/>
    </location>
</feature>
<dbReference type="Gene3D" id="3.40.50.1970">
    <property type="match status" value="1"/>
</dbReference>
<dbReference type="Pfam" id="PF00465">
    <property type="entry name" value="Fe-ADH"/>
    <property type="match status" value="1"/>
</dbReference>
<dbReference type="RefSeq" id="WP_131015267.1">
    <property type="nucleotide sequence ID" value="NZ_SIRE01000014.1"/>
</dbReference>
<gene>
    <name evidence="6" type="ORF">EYB31_20440</name>
</gene>
<dbReference type="InterPro" id="IPR056798">
    <property type="entry name" value="ADH_Fe_C"/>
</dbReference>
<feature type="domain" description="Fe-containing alcohol dehydrogenase-like C-terminal" evidence="5">
    <location>
        <begin position="188"/>
        <end position="380"/>
    </location>
</feature>
<dbReference type="OrthoDB" id="9815791at2"/>
<evidence type="ECO:0000313" key="7">
    <source>
        <dbReference type="Proteomes" id="UP000293142"/>
    </source>
</evidence>
<dbReference type="AlphaFoldDB" id="A0A4V2J3Y6"/>
<dbReference type="EMBL" id="SIRE01000014">
    <property type="protein sequence ID" value="TBL76360.1"/>
    <property type="molecule type" value="Genomic_DNA"/>
</dbReference>
<reference evidence="6 7" key="1">
    <citation type="submission" date="2019-02" db="EMBL/GenBank/DDBJ databases">
        <title>Paenibacillus sp. nov., isolated from surface-sterilized tissue of Thalictrum simplex L.</title>
        <authorList>
            <person name="Tuo L."/>
        </authorList>
    </citation>
    <scope>NUCLEOTIDE SEQUENCE [LARGE SCALE GENOMIC DNA]</scope>
    <source>
        <strain evidence="6 7">N2SHLJ1</strain>
    </source>
</reference>
<dbReference type="PANTHER" id="PTHR11496:SF102">
    <property type="entry name" value="ALCOHOL DEHYDROGENASE 4"/>
    <property type="match status" value="1"/>
</dbReference>
<dbReference type="InterPro" id="IPR001670">
    <property type="entry name" value="ADH_Fe/GldA"/>
</dbReference>
<evidence type="ECO:0000256" key="1">
    <source>
        <dbReference type="ARBA" id="ARBA00007358"/>
    </source>
</evidence>
<dbReference type="FunFam" id="1.20.1090.10:FF:000001">
    <property type="entry name" value="Aldehyde-alcohol dehydrogenase"/>
    <property type="match status" value="1"/>
</dbReference>
<protein>
    <submittedName>
        <fullName evidence="6">Iron-containing alcohol dehydrogenase</fullName>
    </submittedName>
</protein>
<comment type="caution">
    <text evidence="6">The sequence shown here is derived from an EMBL/GenBank/DDBJ whole genome shotgun (WGS) entry which is preliminary data.</text>
</comment>
<proteinExistence type="inferred from homology"/>
<evidence type="ECO:0000259" key="5">
    <source>
        <dbReference type="Pfam" id="PF25137"/>
    </source>
</evidence>
<dbReference type="GO" id="GO:0046872">
    <property type="term" value="F:metal ion binding"/>
    <property type="evidence" value="ECO:0007669"/>
    <property type="project" value="InterPro"/>
</dbReference>